<proteinExistence type="predicted"/>
<comment type="caution">
    <text evidence="1">The sequence shown here is derived from an EMBL/GenBank/DDBJ whole genome shotgun (WGS) entry which is preliminary data.</text>
</comment>
<protein>
    <submittedName>
        <fullName evidence="1">FmdB family transcriptional regulator</fullName>
    </submittedName>
</protein>
<name>A0A7C4QPS4_9PLAN</name>
<organism evidence="1">
    <name type="scientific">Schlesneria paludicola</name>
    <dbReference type="NCBI Taxonomy" id="360056"/>
    <lineage>
        <taxon>Bacteria</taxon>
        <taxon>Pseudomonadati</taxon>
        <taxon>Planctomycetota</taxon>
        <taxon>Planctomycetia</taxon>
        <taxon>Planctomycetales</taxon>
        <taxon>Planctomycetaceae</taxon>
        <taxon>Schlesneria</taxon>
    </lineage>
</organism>
<gene>
    <name evidence="1" type="ORF">ENS64_14680</name>
</gene>
<sequence length="96" mass="10700">MPVYVYEEVLPDGSGGTTWEFMQGIHEPPLTHHPQTGVPIRRKVTAPAWAPKGFGKHNKKDQLSDRNLEKLGFTKYVKGKGGYEKVAGEGPDLIKR</sequence>
<reference evidence="1" key="1">
    <citation type="journal article" date="2020" name="mSystems">
        <title>Genome- and Community-Level Interaction Insights into Carbon Utilization and Element Cycling Functions of Hydrothermarchaeota in Hydrothermal Sediment.</title>
        <authorList>
            <person name="Zhou Z."/>
            <person name="Liu Y."/>
            <person name="Xu W."/>
            <person name="Pan J."/>
            <person name="Luo Z.H."/>
            <person name="Li M."/>
        </authorList>
    </citation>
    <scope>NUCLEOTIDE SEQUENCE [LARGE SCALE GENOMIC DNA]</scope>
    <source>
        <strain evidence="1">SpSt-508</strain>
    </source>
</reference>
<accession>A0A7C4QPS4</accession>
<evidence type="ECO:0000313" key="1">
    <source>
        <dbReference type="EMBL" id="HGT40487.1"/>
    </source>
</evidence>
<dbReference type="AlphaFoldDB" id="A0A7C4QPS4"/>
<dbReference type="EMBL" id="DSVQ01000017">
    <property type="protein sequence ID" value="HGT40487.1"/>
    <property type="molecule type" value="Genomic_DNA"/>
</dbReference>